<evidence type="ECO:0000259" key="1">
    <source>
        <dbReference type="Pfam" id="PF12275"/>
    </source>
</evidence>
<proteinExistence type="predicted"/>
<feature type="domain" description="DUF3616" evidence="1">
    <location>
        <begin position="33"/>
        <end position="372"/>
    </location>
</feature>
<dbReference type="RefSeq" id="WP_082045377.1">
    <property type="nucleotide sequence ID" value="NZ_CP010415.1"/>
</dbReference>
<sequence length="376" mass="40414">MGTKPDATQNVATLEFDPERNELGKDKRLRDGLSVAVQIGDNLWLANDETISLERLTRLADAGQGACRYGRHRQFPLNDYLALPVPPPDDPADLEEVDIEGLASAGGYLWLVGSHSLKRKNPKPGDDPDKARKQLAKVRSDGNRYLLARIPLVDSDGACEPAKRSKQDGQELFAASLKGDDKGNELTAALKNDKHLGPFLAIPGKDNGFDIEGLAVVGERIFLGLRGPVLRGWAVILEVAVAADATASTLRLQPIGPKECLYRKHFLQLGGLGIRDLCVQGDDLLILAGPTMELDGPVRVFRWPGGGSPDDEAMVPADALQRVLEVPYGEGVDHAEGMTLFAPDGGEASTLLVVYDAAAEERKSGKSAVTADVFKL</sequence>
<accession>A0A0C4WL24</accession>
<dbReference type="Proteomes" id="UP000068210">
    <property type="component" value="Chromosome"/>
</dbReference>
<dbReference type="KEGG" id="acx:Achr_13690"/>
<organism evidence="2 3">
    <name type="scientific">Azotobacter chroococcum NCIMB 8003</name>
    <dbReference type="NCBI Taxonomy" id="1328314"/>
    <lineage>
        <taxon>Bacteria</taxon>
        <taxon>Pseudomonadati</taxon>
        <taxon>Pseudomonadota</taxon>
        <taxon>Gammaproteobacteria</taxon>
        <taxon>Pseudomonadales</taxon>
        <taxon>Pseudomonadaceae</taxon>
        <taxon>Azotobacter</taxon>
    </lineage>
</organism>
<gene>
    <name evidence="2" type="ORF">Achr_13690</name>
</gene>
<keyword evidence="3" id="KW-1185">Reference proteome</keyword>
<reference evidence="2 3" key="1">
    <citation type="journal article" date="2015" name="PLoS ONE">
        <title>Azotobacter Genomes: The Genome of Azotobacter chroococcum NCIMB 8003 (ATCC 4412).</title>
        <authorList>
            <person name="Robson R.L."/>
            <person name="Jones R."/>
            <person name="Robson R.M."/>
            <person name="Schwartz A."/>
            <person name="Richardson T.H."/>
        </authorList>
    </citation>
    <scope>NUCLEOTIDE SEQUENCE [LARGE SCALE GENOMIC DNA]</scope>
    <source>
        <strain evidence="2 3">NCIMB 8003</strain>
    </source>
</reference>
<dbReference type="InterPro" id="IPR022060">
    <property type="entry name" value="DUF3616"/>
</dbReference>
<evidence type="ECO:0000313" key="2">
    <source>
        <dbReference type="EMBL" id="AJE20841.1"/>
    </source>
</evidence>
<name>A0A0C4WL24_9GAMM</name>
<dbReference type="Pfam" id="PF12275">
    <property type="entry name" value="DUF3616"/>
    <property type="match status" value="1"/>
</dbReference>
<dbReference type="STRING" id="1328314.Achr_13690"/>
<dbReference type="HOGENOM" id="CLU_039497_0_0_6"/>
<dbReference type="EMBL" id="CP010415">
    <property type="protein sequence ID" value="AJE20841.1"/>
    <property type="molecule type" value="Genomic_DNA"/>
</dbReference>
<dbReference type="AlphaFoldDB" id="A0A0C4WL24"/>
<protein>
    <recommendedName>
        <fullName evidence="1">DUF3616 domain-containing protein</fullName>
    </recommendedName>
</protein>
<evidence type="ECO:0000313" key="3">
    <source>
        <dbReference type="Proteomes" id="UP000068210"/>
    </source>
</evidence>